<name>A0A085MPL6_9BILA</name>
<proteinExistence type="predicted"/>
<dbReference type="Proteomes" id="UP000030758">
    <property type="component" value="Unassembled WGS sequence"/>
</dbReference>
<accession>A0A085MPL6</accession>
<feature type="non-terminal residue" evidence="1">
    <location>
        <position position="14"/>
    </location>
</feature>
<evidence type="ECO:0000313" key="1">
    <source>
        <dbReference type="EMBL" id="KFD59162.1"/>
    </source>
</evidence>
<gene>
    <name evidence="1" type="ORF">M514_28659</name>
</gene>
<organism evidence="1">
    <name type="scientific">Trichuris suis</name>
    <name type="common">pig whipworm</name>
    <dbReference type="NCBI Taxonomy" id="68888"/>
    <lineage>
        <taxon>Eukaryota</taxon>
        <taxon>Metazoa</taxon>
        <taxon>Ecdysozoa</taxon>
        <taxon>Nematoda</taxon>
        <taxon>Enoplea</taxon>
        <taxon>Dorylaimia</taxon>
        <taxon>Trichinellida</taxon>
        <taxon>Trichuridae</taxon>
        <taxon>Trichuris</taxon>
    </lineage>
</organism>
<reference evidence="1" key="1">
    <citation type="journal article" date="2014" name="Nat. Genet.">
        <title>Genome and transcriptome of the porcine whipworm Trichuris suis.</title>
        <authorList>
            <person name="Jex A.R."/>
            <person name="Nejsum P."/>
            <person name="Schwarz E.M."/>
            <person name="Hu L."/>
            <person name="Young N.D."/>
            <person name="Hall R.S."/>
            <person name="Korhonen P.K."/>
            <person name="Liao S."/>
            <person name="Thamsborg S."/>
            <person name="Xia J."/>
            <person name="Xu P."/>
            <person name="Wang S."/>
            <person name="Scheerlinck J.P."/>
            <person name="Hofmann A."/>
            <person name="Sternberg P.W."/>
            <person name="Wang J."/>
            <person name="Gasser R.B."/>
        </authorList>
    </citation>
    <scope>NUCLEOTIDE SEQUENCE [LARGE SCALE GENOMIC DNA]</scope>
    <source>
        <strain evidence="1">DCEP-RM93F</strain>
    </source>
</reference>
<dbReference type="EMBL" id="KL368802">
    <property type="protein sequence ID" value="KFD59162.1"/>
    <property type="molecule type" value="Genomic_DNA"/>
</dbReference>
<sequence>ETLCLQYQVSETSI</sequence>
<feature type="non-terminal residue" evidence="1">
    <location>
        <position position="1"/>
    </location>
</feature>
<protein>
    <submittedName>
        <fullName evidence="1">Uncharacterized protein</fullName>
    </submittedName>
</protein>